<dbReference type="EMBL" id="MU129492">
    <property type="protein sequence ID" value="KAF9502979.1"/>
    <property type="molecule type" value="Genomic_DNA"/>
</dbReference>
<keyword evidence="2" id="KW-1185">Reference proteome</keyword>
<protein>
    <submittedName>
        <fullName evidence="1">Uncharacterized protein</fullName>
    </submittedName>
</protein>
<evidence type="ECO:0000313" key="1">
    <source>
        <dbReference type="EMBL" id="KAF9502979.1"/>
    </source>
</evidence>
<dbReference type="AlphaFoldDB" id="A0A9P6AD91"/>
<evidence type="ECO:0000313" key="2">
    <source>
        <dbReference type="Proteomes" id="UP000886523"/>
    </source>
</evidence>
<organism evidence="1 2">
    <name type="scientific">Hydnum rufescens UP504</name>
    <dbReference type="NCBI Taxonomy" id="1448309"/>
    <lineage>
        <taxon>Eukaryota</taxon>
        <taxon>Fungi</taxon>
        <taxon>Dikarya</taxon>
        <taxon>Basidiomycota</taxon>
        <taxon>Agaricomycotina</taxon>
        <taxon>Agaricomycetes</taxon>
        <taxon>Cantharellales</taxon>
        <taxon>Hydnaceae</taxon>
        <taxon>Hydnum</taxon>
    </lineage>
</organism>
<accession>A0A9P6AD91</accession>
<proteinExistence type="predicted"/>
<sequence>MCSFPSLLFTSTMQTTQAESIAPPKPPRVYKYEQPGCYGTLSEVRLCLGRRTPANAARWYQLCSEGNPKRHITCLSASLEREKFPPTHIALIAAYELKAAKNITENESIKCSVVTCKYRNGKRRPAAKNCAFRRCKTHCEELQNSNPGLKNARIHTEDFN</sequence>
<name>A0A9P6AD91_9AGAM</name>
<reference evidence="1" key="1">
    <citation type="journal article" date="2020" name="Nat. Commun.">
        <title>Large-scale genome sequencing of mycorrhizal fungi provides insights into the early evolution of symbiotic traits.</title>
        <authorList>
            <person name="Miyauchi S."/>
            <person name="Kiss E."/>
            <person name="Kuo A."/>
            <person name="Drula E."/>
            <person name="Kohler A."/>
            <person name="Sanchez-Garcia M."/>
            <person name="Morin E."/>
            <person name="Andreopoulos B."/>
            <person name="Barry K.W."/>
            <person name="Bonito G."/>
            <person name="Buee M."/>
            <person name="Carver A."/>
            <person name="Chen C."/>
            <person name="Cichocki N."/>
            <person name="Clum A."/>
            <person name="Culley D."/>
            <person name="Crous P.W."/>
            <person name="Fauchery L."/>
            <person name="Girlanda M."/>
            <person name="Hayes R.D."/>
            <person name="Keri Z."/>
            <person name="LaButti K."/>
            <person name="Lipzen A."/>
            <person name="Lombard V."/>
            <person name="Magnuson J."/>
            <person name="Maillard F."/>
            <person name="Murat C."/>
            <person name="Nolan M."/>
            <person name="Ohm R.A."/>
            <person name="Pangilinan J."/>
            <person name="Pereira M.F."/>
            <person name="Perotto S."/>
            <person name="Peter M."/>
            <person name="Pfister S."/>
            <person name="Riley R."/>
            <person name="Sitrit Y."/>
            <person name="Stielow J.B."/>
            <person name="Szollosi G."/>
            <person name="Zifcakova L."/>
            <person name="Stursova M."/>
            <person name="Spatafora J.W."/>
            <person name="Tedersoo L."/>
            <person name="Vaario L.M."/>
            <person name="Yamada A."/>
            <person name="Yan M."/>
            <person name="Wang P."/>
            <person name="Xu J."/>
            <person name="Bruns T."/>
            <person name="Baldrian P."/>
            <person name="Vilgalys R."/>
            <person name="Dunand C."/>
            <person name="Henrissat B."/>
            <person name="Grigoriev I.V."/>
            <person name="Hibbett D."/>
            <person name="Nagy L.G."/>
            <person name="Martin F.M."/>
        </authorList>
    </citation>
    <scope>NUCLEOTIDE SEQUENCE</scope>
    <source>
        <strain evidence="1">UP504</strain>
    </source>
</reference>
<comment type="caution">
    <text evidence="1">The sequence shown here is derived from an EMBL/GenBank/DDBJ whole genome shotgun (WGS) entry which is preliminary data.</text>
</comment>
<dbReference type="Proteomes" id="UP000886523">
    <property type="component" value="Unassembled WGS sequence"/>
</dbReference>
<gene>
    <name evidence="1" type="ORF">BS47DRAFT_1490535</name>
</gene>